<evidence type="ECO:0000256" key="2">
    <source>
        <dbReference type="ARBA" id="ARBA00006275"/>
    </source>
</evidence>
<dbReference type="Gene3D" id="1.25.40.390">
    <property type="match status" value="1"/>
</dbReference>
<evidence type="ECO:0000256" key="3">
    <source>
        <dbReference type="ARBA" id="ARBA00022729"/>
    </source>
</evidence>
<dbReference type="SUPFAM" id="SSF48452">
    <property type="entry name" value="TPR-like"/>
    <property type="match status" value="1"/>
</dbReference>
<evidence type="ECO:0000259" key="8">
    <source>
        <dbReference type="Pfam" id="PF14322"/>
    </source>
</evidence>
<dbReference type="OrthoDB" id="5694214at2"/>
<feature type="signal peptide" evidence="6">
    <location>
        <begin position="1"/>
        <end position="24"/>
    </location>
</feature>
<dbReference type="STRING" id="1176587.A8C56_00960"/>
<sequence length="536" mass="60365">MKGFYKLQWTLLAAVMLTSCSKHFLDEDTSGFLAPDNTFINTAGFNAGMTGLYAFARLEFQTWNNDIFSQGATPQEALQAGTDIVAIKTTGTDATLAPFSNYTLNPASSYVRNYWKFSYGLIANANQLLAALENPAISWTDPENDPKLVKGTAAFFRAYAYRYLVTLYGDVPWVDKVSVTPRTDFVRDKKEDVLQMMINDYRTASGNLPEDADGVADGKLTKWAALHYLAEAYLMAHKPDSAIIAANAVINSGYFHLNDQRFGAQKSAPGDYFHDMFIENNQNRKSGNQETIWAMQLDFNTLGGGDRYTDWSKRAWVPFYAQQAGFLLADSLGGRGLGQIRPYKWWLDSYKPGDVRNSEYNIKRHWYYNDPSSPLYGKELVLTDAIRASGNVFETTTKFFYGKTSVDPAFEGNMKDRVKARLAETYLLLAEAYLQKGNTGSAATAINVVRARAKAPLASAGEINTDYLLDERARELIGEEMRRMTLFRFGKEVFYQRVQRNEQSKGVYKDFNWLWPIPQEVIDANTGAPFAQNEGY</sequence>
<comment type="similarity">
    <text evidence="2">Belongs to the SusD family.</text>
</comment>
<evidence type="ECO:0000313" key="10">
    <source>
        <dbReference type="Proteomes" id="UP000077667"/>
    </source>
</evidence>
<protein>
    <submittedName>
        <fullName evidence="9">Starch-binding protein</fullName>
    </submittedName>
</protein>
<dbReference type="InterPro" id="IPR012944">
    <property type="entry name" value="SusD_RagB_dom"/>
</dbReference>
<organism evidence="9 10">
    <name type="scientific">Niabella ginsenosidivorans</name>
    <dbReference type="NCBI Taxonomy" id="1176587"/>
    <lineage>
        <taxon>Bacteria</taxon>
        <taxon>Pseudomonadati</taxon>
        <taxon>Bacteroidota</taxon>
        <taxon>Chitinophagia</taxon>
        <taxon>Chitinophagales</taxon>
        <taxon>Chitinophagaceae</taxon>
        <taxon>Niabella</taxon>
    </lineage>
</organism>
<name>A0A1A9HZJ0_9BACT</name>
<reference evidence="9 10" key="1">
    <citation type="submission" date="2016-05" db="EMBL/GenBank/DDBJ databases">
        <title>Niabella ginsenosidivorans BS26 whole genome sequencing.</title>
        <authorList>
            <person name="Im W.T."/>
            <person name="Siddiqi M.Z."/>
        </authorList>
    </citation>
    <scope>NUCLEOTIDE SEQUENCE [LARGE SCALE GENOMIC DNA]</scope>
    <source>
        <strain evidence="9 10">BS26</strain>
    </source>
</reference>
<dbReference type="AlphaFoldDB" id="A0A1A9HZJ0"/>
<evidence type="ECO:0000256" key="4">
    <source>
        <dbReference type="ARBA" id="ARBA00023136"/>
    </source>
</evidence>
<keyword evidence="4" id="KW-0472">Membrane</keyword>
<feature type="domain" description="SusD-like N-terminal" evidence="8">
    <location>
        <begin position="101"/>
        <end position="234"/>
    </location>
</feature>
<evidence type="ECO:0000256" key="1">
    <source>
        <dbReference type="ARBA" id="ARBA00004442"/>
    </source>
</evidence>
<proteinExistence type="inferred from homology"/>
<evidence type="ECO:0000313" key="9">
    <source>
        <dbReference type="EMBL" id="ANH79734.1"/>
    </source>
</evidence>
<dbReference type="InterPro" id="IPR011990">
    <property type="entry name" value="TPR-like_helical_dom_sf"/>
</dbReference>
<keyword evidence="3 6" id="KW-0732">Signal</keyword>
<dbReference type="Pfam" id="PF07980">
    <property type="entry name" value="SusD_RagB"/>
    <property type="match status" value="1"/>
</dbReference>
<keyword evidence="5" id="KW-0998">Cell outer membrane</keyword>
<dbReference type="InterPro" id="IPR033985">
    <property type="entry name" value="SusD-like_N"/>
</dbReference>
<comment type="subcellular location">
    <subcellularLocation>
        <location evidence="1">Cell outer membrane</location>
    </subcellularLocation>
</comment>
<feature type="domain" description="RagB/SusD" evidence="7">
    <location>
        <begin position="289"/>
        <end position="536"/>
    </location>
</feature>
<dbReference type="Pfam" id="PF14322">
    <property type="entry name" value="SusD-like_3"/>
    <property type="match status" value="1"/>
</dbReference>
<feature type="chain" id="PRO_5008389645" evidence="6">
    <location>
        <begin position="25"/>
        <end position="536"/>
    </location>
</feature>
<gene>
    <name evidence="9" type="ORF">A8C56_00960</name>
</gene>
<dbReference type="Proteomes" id="UP000077667">
    <property type="component" value="Chromosome"/>
</dbReference>
<dbReference type="EMBL" id="CP015772">
    <property type="protein sequence ID" value="ANH79734.1"/>
    <property type="molecule type" value="Genomic_DNA"/>
</dbReference>
<keyword evidence="10" id="KW-1185">Reference proteome</keyword>
<dbReference type="GO" id="GO:0009279">
    <property type="term" value="C:cell outer membrane"/>
    <property type="evidence" value="ECO:0007669"/>
    <property type="project" value="UniProtKB-SubCell"/>
</dbReference>
<evidence type="ECO:0000256" key="6">
    <source>
        <dbReference type="SAM" id="SignalP"/>
    </source>
</evidence>
<accession>A0A1A9HZJ0</accession>
<evidence type="ECO:0000259" key="7">
    <source>
        <dbReference type="Pfam" id="PF07980"/>
    </source>
</evidence>
<dbReference type="PROSITE" id="PS51257">
    <property type="entry name" value="PROKAR_LIPOPROTEIN"/>
    <property type="match status" value="1"/>
</dbReference>
<dbReference type="KEGG" id="nia:A8C56_00960"/>
<dbReference type="RefSeq" id="WP_067750887.1">
    <property type="nucleotide sequence ID" value="NZ_CP015772.1"/>
</dbReference>
<evidence type="ECO:0000256" key="5">
    <source>
        <dbReference type="ARBA" id="ARBA00023237"/>
    </source>
</evidence>